<dbReference type="AlphaFoldDB" id="A0A6C0NYF3"/>
<feature type="transmembrane region" description="Helical" evidence="8">
    <location>
        <begin position="180"/>
        <end position="200"/>
    </location>
</feature>
<evidence type="ECO:0000256" key="1">
    <source>
        <dbReference type="ARBA" id="ARBA00004141"/>
    </source>
</evidence>
<feature type="transmembrane region" description="Helical" evidence="8">
    <location>
        <begin position="207"/>
        <end position="227"/>
    </location>
</feature>
<comment type="subcellular location">
    <subcellularLocation>
        <location evidence="1">Membrane</location>
        <topology evidence="1">Multi-pass membrane protein</topology>
    </subcellularLocation>
</comment>
<keyword evidence="6 8" id="KW-1133">Transmembrane helix</keyword>
<evidence type="ECO:0000313" key="9">
    <source>
        <dbReference type="EMBL" id="QHW31161.1"/>
    </source>
</evidence>
<name>A0A6C0NYF3_9BACL</name>
<evidence type="ECO:0000313" key="10">
    <source>
        <dbReference type="Proteomes" id="UP000479114"/>
    </source>
</evidence>
<feature type="transmembrane region" description="Helical" evidence="8">
    <location>
        <begin position="261"/>
        <end position="283"/>
    </location>
</feature>
<feature type="transmembrane region" description="Helical" evidence="8">
    <location>
        <begin position="111"/>
        <end position="130"/>
    </location>
</feature>
<evidence type="ECO:0000256" key="7">
    <source>
        <dbReference type="ARBA" id="ARBA00023136"/>
    </source>
</evidence>
<dbReference type="EMBL" id="CP048286">
    <property type="protein sequence ID" value="QHW31161.1"/>
    <property type="molecule type" value="Genomic_DNA"/>
</dbReference>
<proteinExistence type="inferred from homology"/>
<feature type="transmembrane region" description="Helical" evidence="8">
    <location>
        <begin position="36"/>
        <end position="54"/>
    </location>
</feature>
<keyword evidence="7 8" id="KW-0472">Membrane</keyword>
<evidence type="ECO:0000256" key="6">
    <source>
        <dbReference type="ARBA" id="ARBA00022989"/>
    </source>
</evidence>
<comment type="similarity">
    <text evidence="2">Belongs to the amino acid-polyamine-organocation (APC) superfamily. Spore germination protein (SGP) (TC 2.A.3.9) family.</text>
</comment>
<keyword evidence="5 8" id="KW-0812">Transmembrane</keyword>
<dbReference type="PANTHER" id="PTHR34975">
    <property type="entry name" value="SPORE GERMINATION PROTEIN A2"/>
    <property type="match status" value="1"/>
</dbReference>
<feature type="transmembrane region" description="Helical" evidence="8">
    <location>
        <begin position="7"/>
        <end position="24"/>
    </location>
</feature>
<dbReference type="RefSeq" id="WP_162639970.1">
    <property type="nucleotide sequence ID" value="NZ_CP048286.1"/>
</dbReference>
<evidence type="ECO:0000256" key="3">
    <source>
        <dbReference type="ARBA" id="ARBA00022448"/>
    </source>
</evidence>
<dbReference type="GO" id="GO:0009847">
    <property type="term" value="P:spore germination"/>
    <property type="evidence" value="ECO:0007669"/>
    <property type="project" value="InterPro"/>
</dbReference>
<sequence length="356" mass="40175">MSRGISVATFYLVLQYGLFMFVYPQSVIQSQPSGHWFVIILGWLFQGILLRLLVGGLRAEKTDLLLKFQQAGKWFRYCLVWPFIISNILAIGVIVRGHAQILSILYLPHTPLWVLFAMLLVTALSVSYAGRDSLLRLSLVIGSFGLPLAFLSFLSAVKYMNILMIFPLKPTLDFMDEPRILPAISVFVNVFALIGFFGPYAASEKRWLWGAWVVSLFLFLSNVYLPISAFGQEVADDLRFPLILLLDTVRVKWFFFERISLFYIMAILFSTLINISGLLWLTRQLAINSSIVPRLITNPVTVGALGIVVAFYIPSLEALEQFLRSGGPLRFGLLFILSIASVYYRNRAKIGGQPRA</sequence>
<dbReference type="InterPro" id="IPR004761">
    <property type="entry name" value="Spore_GerAB"/>
</dbReference>
<feature type="transmembrane region" description="Helical" evidence="8">
    <location>
        <begin position="137"/>
        <end position="160"/>
    </location>
</feature>
<keyword evidence="4" id="KW-0309">Germination</keyword>
<evidence type="ECO:0000256" key="2">
    <source>
        <dbReference type="ARBA" id="ARBA00007998"/>
    </source>
</evidence>
<dbReference type="Proteomes" id="UP000479114">
    <property type="component" value="Chromosome"/>
</dbReference>
<dbReference type="GO" id="GO:0016020">
    <property type="term" value="C:membrane"/>
    <property type="evidence" value="ECO:0007669"/>
    <property type="project" value="UniProtKB-SubCell"/>
</dbReference>
<gene>
    <name evidence="9" type="ORF">GZH47_10040</name>
</gene>
<evidence type="ECO:0000256" key="4">
    <source>
        <dbReference type="ARBA" id="ARBA00022544"/>
    </source>
</evidence>
<feature type="transmembrane region" description="Helical" evidence="8">
    <location>
        <begin position="327"/>
        <end position="344"/>
    </location>
</feature>
<accession>A0A6C0NYF3</accession>
<feature type="transmembrane region" description="Helical" evidence="8">
    <location>
        <begin position="295"/>
        <end position="315"/>
    </location>
</feature>
<keyword evidence="3" id="KW-0813">Transport</keyword>
<evidence type="ECO:0000256" key="8">
    <source>
        <dbReference type="SAM" id="Phobius"/>
    </source>
</evidence>
<organism evidence="9 10">
    <name type="scientific">Paenibacillus rhizovicinus</name>
    <dbReference type="NCBI Taxonomy" id="2704463"/>
    <lineage>
        <taxon>Bacteria</taxon>
        <taxon>Bacillati</taxon>
        <taxon>Bacillota</taxon>
        <taxon>Bacilli</taxon>
        <taxon>Bacillales</taxon>
        <taxon>Paenibacillaceae</taxon>
        <taxon>Paenibacillus</taxon>
    </lineage>
</organism>
<dbReference type="KEGG" id="prz:GZH47_10040"/>
<dbReference type="PANTHER" id="PTHR34975:SF2">
    <property type="entry name" value="SPORE GERMINATION PROTEIN A2"/>
    <property type="match status" value="1"/>
</dbReference>
<reference evidence="9 10" key="1">
    <citation type="submission" date="2020-02" db="EMBL/GenBank/DDBJ databases">
        <title>Paenibacillus sp. nov., isolated from rhizosphere soil of tomato.</title>
        <authorList>
            <person name="Weon H.-Y."/>
            <person name="Lee S.A."/>
        </authorList>
    </citation>
    <scope>NUCLEOTIDE SEQUENCE [LARGE SCALE GENOMIC DNA]</scope>
    <source>
        <strain evidence="9 10">14171R-81</strain>
    </source>
</reference>
<keyword evidence="10" id="KW-1185">Reference proteome</keyword>
<evidence type="ECO:0000256" key="5">
    <source>
        <dbReference type="ARBA" id="ARBA00022692"/>
    </source>
</evidence>
<feature type="transmembrane region" description="Helical" evidence="8">
    <location>
        <begin position="74"/>
        <end position="99"/>
    </location>
</feature>
<protein>
    <submittedName>
        <fullName evidence="9">GerAB/ArcD/ProY family transporter</fullName>
    </submittedName>
</protein>
<dbReference type="Pfam" id="PF03845">
    <property type="entry name" value="Spore_permease"/>
    <property type="match status" value="1"/>
</dbReference>